<evidence type="ECO:0000313" key="2">
    <source>
        <dbReference type="EMBL" id="USR37668.1"/>
    </source>
</evidence>
<feature type="region of interest" description="Disordered" evidence="1">
    <location>
        <begin position="1"/>
        <end position="23"/>
    </location>
</feature>
<reference evidence="2" key="1">
    <citation type="submission" date="2022-06" db="EMBL/GenBank/DDBJ databases">
        <title>Complete genome of Pseudomonas hydrolytica DSWY01T.</title>
        <authorList>
            <person name="Jung J."/>
            <person name="Jeon C.O."/>
        </authorList>
    </citation>
    <scope>NUCLEOTIDE SEQUENCE</scope>
    <source>
        <strain evidence="2">DSWY01</strain>
    </source>
</reference>
<name>A0ABY5A217_9GAMM</name>
<dbReference type="Proteomes" id="UP001054897">
    <property type="component" value="Chromosome"/>
</dbReference>
<dbReference type="RefSeq" id="WP_065985165.1">
    <property type="nucleotide sequence ID" value="NZ_CP099397.1"/>
</dbReference>
<accession>A0ABY5A217</accession>
<proteinExistence type="predicted"/>
<keyword evidence="3" id="KW-1185">Reference proteome</keyword>
<dbReference type="SUPFAM" id="SSF46785">
    <property type="entry name" value="Winged helix' DNA-binding domain"/>
    <property type="match status" value="1"/>
</dbReference>
<dbReference type="EMBL" id="CP099397">
    <property type="protein sequence ID" value="USR37668.1"/>
    <property type="molecule type" value="Genomic_DNA"/>
</dbReference>
<sequence length="118" mass="12939">MLISAQRVPEPEPTASSVEPDPRLMRELLHAAGLRTTLTRQKVAAVLYSAGKDGVSVKDLHQKLAVAGEPLDVRSVRQVLSRLKQKGLLVLQERGRYCFAPDILCPPRNAVPPAVRQP</sequence>
<protein>
    <submittedName>
        <fullName evidence="2">Fur family transcriptional regulator</fullName>
    </submittedName>
</protein>
<organism evidence="2 3">
    <name type="scientific">Ectopseudomonas hydrolytica</name>
    <dbReference type="NCBI Taxonomy" id="2493633"/>
    <lineage>
        <taxon>Bacteria</taxon>
        <taxon>Pseudomonadati</taxon>
        <taxon>Pseudomonadota</taxon>
        <taxon>Gammaproteobacteria</taxon>
        <taxon>Pseudomonadales</taxon>
        <taxon>Pseudomonadaceae</taxon>
        <taxon>Ectopseudomonas</taxon>
    </lineage>
</organism>
<gene>
    <name evidence="2" type="ORF">L1F06_013285</name>
</gene>
<dbReference type="InterPro" id="IPR036388">
    <property type="entry name" value="WH-like_DNA-bd_sf"/>
</dbReference>
<evidence type="ECO:0000313" key="3">
    <source>
        <dbReference type="Proteomes" id="UP001054897"/>
    </source>
</evidence>
<dbReference type="GeneID" id="300081962"/>
<dbReference type="InterPro" id="IPR036390">
    <property type="entry name" value="WH_DNA-bd_sf"/>
</dbReference>
<evidence type="ECO:0000256" key="1">
    <source>
        <dbReference type="SAM" id="MobiDB-lite"/>
    </source>
</evidence>
<dbReference type="Gene3D" id="1.10.10.10">
    <property type="entry name" value="Winged helix-like DNA-binding domain superfamily/Winged helix DNA-binding domain"/>
    <property type="match status" value="1"/>
</dbReference>